<dbReference type="PANTHER" id="PTHR43808:SF32">
    <property type="entry name" value="ARGE_DAPE-RELATED DEACYLASE"/>
    <property type="match status" value="1"/>
</dbReference>
<keyword evidence="1" id="KW-0479">Metal-binding</keyword>
<evidence type="ECO:0000259" key="4">
    <source>
        <dbReference type="Pfam" id="PF07687"/>
    </source>
</evidence>
<dbReference type="GO" id="GO:0046872">
    <property type="term" value="F:metal ion binding"/>
    <property type="evidence" value="ECO:0007669"/>
    <property type="project" value="UniProtKB-KW"/>
</dbReference>
<dbReference type="Gene3D" id="3.40.630.10">
    <property type="entry name" value="Zn peptidases"/>
    <property type="match status" value="2"/>
</dbReference>
<evidence type="ECO:0000313" key="5">
    <source>
        <dbReference type="EMBL" id="TBT96159.1"/>
    </source>
</evidence>
<dbReference type="Pfam" id="PF07687">
    <property type="entry name" value="M20_dimer"/>
    <property type="match status" value="1"/>
</dbReference>
<dbReference type="SUPFAM" id="SSF55031">
    <property type="entry name" value="Bacterial exopeptidase dimerisation domain"/>
    <property type="match status" value="1"/>
</dbReference>
<dbReference type="Gene3D" id="3.30.70.360">
    <property type="match status" value="1"/>
</dbReference>
<name>A0A4Q9KQH4_PROTD</name>
<sequence>MPARPRCPARTLPRVRQRPAARRRPLSTGRAARSASRRRPGGRPAPRVRPAPRSGAPYAFISCGPGRSWAPNCGRRSRRRTPSPPGPVPGASAATGTVNADDPTRIGPRGRPQPVEGHHGRVINVASLAAQLVQLPTVNPPGRERLASDLLAPLLADAGLQVTRVGVDGDRETLIAVLPGADPAARARIFTGHLDVVPVPDAERLRWASEPFSGEVRDGRLHGRGSADMKGGVSAFVCAALDLARSGRTPPADVILVLTADEEDLMLGSKAVAGHPLLDRDADVVVCEPTSLRLCTAGRGRTWARITLSGTTAHGSDASAPNPIQTAARLIDALAAEDLTASPLGWTGSPERGDQKAGTPHPTDRGTVTADPNDLSAEPSGNPEGQALRPPSGTRPESATGTAVSTGEPGAHRPTGGPSFWRPLAIAAGAEPCVVPDSCTLTVDARLTPDHDPDDVWRRLSAILDRLALAADVDIVDRREGWRTPPTSRLISDALSALDAEGLDPRTGVFAGTTDGTVLRRAGRGHGVRDVIILGPGDLAAAHAANESVALADLAAAQRLYARLMVG</sequence>
<gene>
    <name evidence="5" type="ORF">ET996_00345</name>
</gene>
<protein>
    <submittedName>
        <fullName evidence="5">M20 family peptidase</fullName>
    </submittedName>
</protein>
<proteinExistence type="predicted"/>
<evidence type="ECO:0000256" key="2">
    <source>
        <dbReference type="ARBA" id="ARBA00022801"/>
    </source>
</evidence>
<feature type="region of interest" description="Disordered" evidence="3">
    <location>
        <begin position="342"/>
        <end position="418"/>
    </location>
</feature>
<dbReference type="AlphaFoldDB" id="A0A4Q9KQH4"/>
<feature type="compositionally biased region" description="Basic residues" evidence="3">
    <location>
        <begin position="13"/>
        <end position="25"/>
    </location>
</feature>
<dbReference type="InterPro" id="IPR036264">
    <property type="entry name" value="Bact_exopeptidase_dim_dom"/>
</dbReference>
<feature type="domain" description="Peptidase M20 dimerisation" evidence="4">
    <location>
        <begin position="299"/>
        <end position="468"/>
    </location>
</feature>
<dbReference type="Pfam" id="PF01546">
    <property type="entry name" value="Peptidase_M20"/>
    <property type="match status" value="1"/>
</dbReference>
<dbReference type="OrthoDB" id="7055905at2"/>
<comment type="caution">
    <text evidence="5">The sequence shown here is derived from an EMBL/GenBank/DDBJ whole genome shotgun (WGS) entry which is preliminary data.</text>
</comment>
<keyword evidence="2" id="KW-0378">Hydrolase</keyword>
<evidence type="ECO:0000313" key="6">
    <source>
        <dbReference type="Proteomes" id="UP000291933"/>
    </source>
</evidence>
<dbReference type="CDD" id="cd08659">
    <property type="entry name" value="M20_ArgE_DapE-like"/>
    <property type="match status" value="1"/>
</dbReference>
<dbReference type="InterPro" id="IPR002933">
    <property type="entry name" value="Peptidase_M20"/>
</dbReference>
<feature type="compositionally biased region" description="Polar residues" evidence="3">
    <location>
        <begin position="395"/>
        <end position="405"/>
    </location>
</feature>
<reference evidence="5 6" key="1">
    <citation type="submission" date="2019-01" db="EMBL/GenBank/DDBJ databases">
        <title>Lactibacter flavus gen. nov., sp. nov., a novel bacterium of the family Propionibacteriaceae isolated from raw milk and dairy products.</title>
        <authorList>
            <person name="Huptas C."/>
            <person name="Wenning M."/>
            <person name="Breitenwieser F."/>
            <person name="Doll E."/>
            <person name="Von Neubeck M."/>
            <person name="Busse H.-J."/>
            <person name="Scherer S."/>
        </authorList>
    </citation>
    <scope>NUCLEOTIDE SEQUENCE [LARGE SCALE GENOMIC DNA]</scope>
    <source>
        <strain evidence="5 6">DSM 22130</strain>
    </source>
</reference>
<keyword evidence="6" id="KW-1185">Reference proteome</keyword>
<dbReference type="Proteomes" id="UP000291933">
    <property type="component" value="Unassembled WGS sequence"/>
</dbReference>
<dbReference type="GO" id="GO:0016787">
    <property type="term" value="F:hydrolase activity"/>
    <property type="evidence" value="ECO:0007669"/>
    <property type="project" value="UniProtKB-KW"/>
</dbReference>
<accession>A0A4Q9KQH4</accession>
<dbReference type="InterPro" id="IPR011650">
    <property type="entry name" value="Peptidase_M20_dimer"/>
</dbReference>
<evidence type="ECO:0000256" key="1">
    <source>
        <dbReference type="ARBA" id="ARBA00022723"/>
    </source>
</evidence>
<feature type="region of interest" description="Disordered" evidence="3">
    <location>
        <begin position="1"/>
        <end position="115"/>
    </location>
</feature>
<dbReference type="EMBL" id="SDMR01000001">
    <property type="protein sequence ID" value="TBT96159.1"/>
    <property type="molecule type" value="Genomic_DNA"/>
</dbReference>
<organism evidence="5 6">
    <name type="scientific">Propioniciclava tarda</name>
    <dbReference type="NCBI Taxonomy" id="433330"/>
    <lineage>
        <taxon>Bacteria</taxon>
        <taxon>Bacillati</taxon>
        <taxon>Actinomycetota</taxon>
        <taxon>Actinomycetes</taxon>
        <taxon>Propionibacteriales</taxon>
        <taxon>Propionibacteriaceae</taxon>
        <taxon>Propioniciclava</taxon>
    </lineage>
</organism>
<evidence type="ECO:0000256" key="3">
    <source>
        <dbReference type="SAM" id="MobiDB-lite"/>
    </source>
</evidence>
<dbReference type="SUPFAM" id="SSF53187">
    <property type="entry name" value="Zn-dependent exopeptidases"/>
    <property type="match status" value="1"/>
</dbReference>
<dbReference type="PANTHER" id="PTHR43808">
    <property type="entry name" value="ACETYLORNITHINE DEACETYLASE"/>
    <property type="match status" value="1"/>
</dbReference>
<dbReference type="InterPro" id="IPR050072">
    <property type="entry name" value="Peptidase_M20A"/>
</dbReference>